<comment type="caution">
    <text evidence="2">The sequence shown here is derived from an EMBL/GenBank/DDBJ whole genome shotgun (WGS) entry which is preliminary data.</text>
</comment>
<dbReference type="SUPFAM" id="SSF54001">
    <property type="entry name" value="Cysteine proteinases"/>
    <property type="match status" value="1"/>
</dbReference>
<name>A0A839TSJ8_9BACL</name>
<dbReference type="Gene3D" id="3.90.1720.10">
    <property type="entry name" value="endopeptidase domain like (from Nostoc punctiforme)"/>
    <property type="match status" value="1"/>
</dbReference>
<dbReference type="InterPro" id="IPR007921">
    <property type="entry name" value="CHAP_dom"/>
</dbReference>
<dbReference type="Gene3D" id="1.10.3210.10">
    <property type="entry name" value="Hypothetical protein af1432"/>
    <property type="match status" value="1"/>
</dbReference>
<proteinExistence type="predicted"/>
<accession>A0A839TSJ8</accession>
<evidence type="ECO:0000313" key="3">
    <source>
        <dbReference type="Proteomes" id="UP000517523"/>
    </source>
</evidence>
<dbReference type="RefSeq" id="WP_246426700.1">
    <property type="nucleotide sequence ID" value="NZ_JACHXJ010000003.1"/>
</dbReference>
<feature type="domain" description="Peptidase C51" evidence="1">
    <location>
        <begin position="219"/>
        <end position="313"/>
    </location>
</feature>
<dbReference type="Pfam" id="PF05257">
    <property type="entry name" value="CHAP"/>
    <property type="match status" value="1"/>
</dbReference>
<sequence>MKNKRLDSIRILVQEMIHSMDSEVLRQEACIQLYGVSSTASLLAKRRNQNQEIAAISGLLHDYYRFNTGIIEFPGINSAETVRPILRELKAFTTEEQVTILQAIFYRDYRDLIHGPHDEILKDAYVLHLYFQNPSCIVQQQDADRLLKVFRELGIPGDCIVEESNKEKGDFRSIDKRMRMAEIAEDLGRANIIGLPGDPRYREICKYWPDRAIYQVLQNSWCAAFVYHCCYEAGFLMPIRYPNGKYRLAGVGALLKWAQLPETGFFHIDKHNGFTPQRGDIVIYEKLLSNDSHDHTGIVLACNDNEILVAEGNRDNQNYSSVFYRDRWHCILGYIRIDNNYEYLFNGTYNPII</sequence>
<dbReference type="SUPFAM" id="SSF109604">
    <property type="entry name" value="HD-domain/PDEase-like"/>
    <property type="match status" value="1"/>
</dbReference>
<gene>
    <name evidence="2" type="ORF">FHS19_004196</name>
</gene>
<organism evidence="2 3">
    <name type="scientific">Paenibacillus rhizosphaerae</name>
    <dbReference type="NCBI Taxonomy" id="297318"/>
    <lineage>
        <taxon>Bacteria</taxon>
        <taxon>Bacillati</taxon>
        <taxon>Bacillota</taxon>
        <taxon>Bacilli</taxon>
        <taxon>Bacillales</taxon>
        <taxon>Paenibacillaceae</taxon>
        <taxon>Paenibacillus</taxon>
    </lineage>
</organism>
<dbReference type="EMBL" id="JACHXJ010000003">
    <property type="protein sequence ID" value="MBB3129521.1"/>
    <property type="molecule type" value="Genomic_DNA"/>
</dbReference>
<evidence type="ECO:0000259" key="1">
    <source>
        <dbReference type="Pfam" id="PF05257"/>
    </source>
</evidence>
<dbReference type="Proteomes" id="UP000517523">
    <property type="component" value="Unassembled WGS sequence"/>
</dbReference>
<dbReference type="AlphaFoldDB" id="A0A839TSJ8"/>
<evidence type="ECO:0000313" key="2">
    <source>
        <dbReference type="EMBL" id="MBB3129521.1"/>
    </source>
</evidence>
<reference evidence="2 3" key="1">
    <citation type="submission" date="2020-08" db="EMBL/GenBank/DDBJ databases">
        <title>Genomic Encyclopedia of Type Strains, Phase III (KMG-III): the genomes of soil and plant-associated and newly described type strains.</title>
        <authorList>
            <person name="Whitman W."/>
        </authorList>
    </citation>
    <scope>NUCLEOTIDE SEQUENCE [LARGE SCALE GENOMIC DNA]</scope>
    <source>
        <strain evidence="2 3">CECT 5831</strain>
    </source>
</reference>
<dbReference type="InterPro" id="IPR038765">
    <property type="entry name" value="Papain-like_cys_pep_sf"/>
</dbReference>
<protein>
    <recommendedName>
        <fullName evidence="1">Peptidase C51 domain-containing protein</fullName>
    </recommendedName>
</protein>